<dbReference type="EMBL" id="OGTW02000059">
    <property type="protein sequence ID" value="SPS11456.1"/>
    <property type="molecule type" value="Genomic_DNA"/>
</dbReference>
<reference evidence="2" key="3">
    <citation type="submission" date="2018-05" db="EMBL/GenBank/DDBJ databases">
        <authorList>
            <person name="Lanie J.A."/>
            <person name="Ng W.-L."/>
            <person name="Kazmierczak K.M."/>
            <person name="Andrzejewski T.M."/>
            <person name="Davidsen T.M."/>
            <person name="Wayne K.J."/>
            <person name="Tettelin H."/>
            <person name="Glass J.I."/>
            <person name="Rusch D."/>
            <person name="Podicherti R."/>
            <person name="Tsui H.-C.T."/>
            <person name="Winkler M.E."/>
        </authorList>
    </citation>
    <scope>NUCLEOTIDE SEQUENCE</scope>
    <source>
        <strain evidence="2">Lactococcus lactis</strain>
    </source>
</reference>
<dbReference type="EMBL" id="OGTW01000059">
    <property type="protein sequence ID" value="SPB25890.1"/>
    <property type="molecule type" value="Genomic_DNA"/>
</dbReference>
<reference evidence="1" key="1">
    <citation type="submission" date="2018-01" db="EMBL/GenBank/DDBJ databases">
        <authorList>
            <person name="Gaut B.S."/>
            <person name="Morton B.R."/>
            <person name="Clegg M.T."/>
            <person name="Duvall M.R."/>
        </authorList>
    </citation>
    <scope>NUCLEOTIDE SEQUENCE</scope>
    <source>
        <strain evidence="1">Lactococcus lactis</strain>
    </source>
</reference>
<dbReference type="Proteomes" id="UP000279235">
    <property type="component" value="Unassembled WGS sequence"/>
</dbReference>
<gene>
    <name evidence="2" type="ORF">AMHIJAGA_01390</name>
</gene>
<dbReference type="AlphaFoldDB" id="A0A2X0R387"/>
<accession>A0A2X0R387</accession>
<name>A0A2X0R387_9LACT</name>
<evidence type="ECO:0000313" key="3">
    <source>
        <dbReference type="Proteomes" id="UP000279235"/>
    </source>
</evidence>
<reference evidence="3" key="2">
    <citation type="submission" date="2018-05" db="EMBL/GenBank/DDBJ databases">
        <authorList>
            <person name="Duru I."/>
        </authorList>
    </citation>
    <scope>NUCLEOTIDE SEQUENCE [LARGE SCALE GENOMIC DNA]</scope>
</reference>
<protein>
    <submittedName>
        <fullName evidence="2">Uncharacterized protein</fullName>
    </submittedName>
</protein>
<evidence type="ECO:0000313" key="2">
    <source>
        <dbReference type="EMBL" id="SPS11456.1"/>
    </source>
</evidence>
<sequence length="48" mass="5750">MTKVIDFVVTWVDVNNEIYSNNSTKINYNLHVFLTLIFVTFRLEDLLR</sequence>
<organism evidence="2 3">
    <name type="scientific">Lactococcus lactis</name>
    <dbReference type="NCBI Taxonomy" id="1358"/>
    <lineage>
        <taxon>Bacteria</taxon>
        <taxon>Bacillati</taxon>
        <taxon>Bacillota</taxon>
        <taxon>Bacilli</taxon>
        <taxon>Lactobacillales</taxon>
        <taxon>Streptococcaceae</taxon>
        <taxon>Lactococcus</taxon>
    </lineage>
</organism>
<proteinExistence type="predicted"/>
<evidence type="ECO:0000313" key="1">
    <source>
        <dbReference type="EMBL" id="SPB25890.1"/>
    </source>
</evidence>